<dbReference type="Pfam" id="PF00498">
    <property type="entry name" value="FHA"/>
    <property type="match status" value="1"/>
</dbReference>
<dbReference type="InterPro" id="IPR000253">
    <property type="entry name" value="FHA_dom"/>
</dbReference>
<reference evidence="3 4" key="1">
    <citation type="journal article" date="2018" name="Nat. Ecol. Evol.">
        <title>Pezizomycetes genomes reveal the molecular basis of ectomycorrhizal truffle lifestyle.</title>
        <authorList>
            <person name="Murat C."/>
            <person name="Payen T."/>
            <person name="Noel B."/>
            <person name="Kuo A."/>
            <person name="Morin E."/>
            <person name="Chen J."/>
            <person name="Kohler A."/>
            <person name="Krizsan K."/>
            <person name="Balestrini R."/>
            <person name="Da Silva C."/>
            <person name="Montanini B."/>
            <person name="Hainaut M."/>
            <person name="Levati E."/>
            <person name="Barry K.W."/>
            <person name="Belfiori B."/>
            <person name="Cichocki N."/>
            <person name="Clum A."/>
            <person name="Dockter R.B."/>
            <person name="Fauchery L."/>
            <person name="Guy J."/>
            <person name="Iotti M."/>
            <person name="Le Tacon F."/>
            <person name="Lindquist E.A."/>
            <person name="Lipzen A."/>
            <person name="Malagnac F."/>
            <person name="Mello A."/>
            <person name="Molinier V."/>
            <person name="Miyauchi S."/>
            <person name="Poulain J."/>
            <person name="Riccioni C."/>
            <person name="Rubini A."/>
            <person name="Sitrit Y."/>
            <person name="Splivallo R."/>
            <person name="Traeger S."/>
            <person name="Wang M."/>
            <person name="Zifcakova L."/>
            <person name="Wipf D."/>
            <person name="Zambonelli A."/>
            <person name="Paolocci F."/>
            <person name="Nowrousian M."/>
            <person name="Ottonello S."/>
            <person name="Baldrian P."/>
            <person name="Spatafora J.W."/>
            <person name="Henrissat B."/>
            <person name="Nagy L.G."/>
            <person name="Aury J.M."/>
            <person name="Wincker P."/>
            <person name="Grigoriev I.V."/>
            <person name="Bonfante P."/>
            <person name="Martin F.M."/>
        </authorList>
    </citation>
    <scope>NUCLEOTIDE SEQUENCE [LARGE SCALE GENOMIC DNA]</scope>
    <source>
        <strain evidence="3 4">CCBAS932</strain>
    </source>
</reference>
<accession>A0A3N4KY98</accession>
<feature type="compositionally biased region" description="Basic and acidic residues" evidence="1">
    <location>
        <begin position="150"/>
        <end position="159"/>
    </location>
</feature>
<feature type="region of interest" description="Disordered" evidence="1">
    <location>
        <begin position="1"/>
        <end position="33"/>
    </location>
</feature>
<sequence>MFSFTANTTPIPPIITLHDHDHPPEPMDLDTEPSMNETQAIEGEGASQALTLYTHPNTEASMNETQVIEDSQALTFCASCSKIKASKTQGTQTIEKSPQALKTYVDPNTEGSKATGINEVIQVPATPPTPLPRWRAVWKVPDSGKATTPPRRENIDQHPKKARKVTFCDLPPEKASSLGAPKGPLRRKKIKTHQQTNANTPKMPAHYPRDTTVTRAWGKLVAITSGSDAPCHAYNTMYLLAAYTSIGRSRSCTYRFNYVTVSRVHVRIILAEPDDAWPLDNMDPKKWRARPSMRAWINVEACNGCWINGERKIKGYIGRIYEGDILQFFQPEGIFNYTCDFDIGDHERPRASIDDCARTVVLYSPVNRKRKREREE</sequence>
<dbReference type="SUPFAM" id="SSF49879">
    <property type="entry name" value="SMAD/FHA domain"/>
    <property type="match status" value="1"/>
</dbReference>
<evidence type="ECO:0000313" key="3">
    <source>
        <dbReference type="EMBL" id="RPB15516.1"/>
    </source>
</evidence>
<gene>
    <name evidence="3" type="ORF">P167DRAFT_533300</name>
</gene>
<dbReference type="InParanoid" id="A0A3N4KY98"/>
<evidence type="ECO:0000256" key="1">
    <source>
        <dbReference type="SAM" id="MobiDB-lite"/>
    </source>
</evidence>
<evidence type="ECO:0000259" key="2">
    <source>
        <dbReference type="PROSITE" id="PS50006"/>
    </source>
</evidence>
<name>A0A3N4KY98_9PEZI</name>
<dbReference type="Proteomes" id="UP000277580">
    <property type="component" value="Unassembled WGS sequence"/>
</dbReference>
<keyword evidence="4" id="KW-1185">Reference proteome</keyword>
<organism evidence="3 4">
    <name type="scientific">Morchella conica CCBAS932</name>
    <dbReference type="NCBI Taxonomy" id="1392247"/>
    <lineage>
        <taxon>Eukaryota</taxon>
        <taxon>Fungi</taxon>
        <taxon>Dikarya</taxon>
        <taxon>Ascomycota</taxon>
        <taxon>Pezizomycotina</taxon>
        <taxon>Pezizomycetes</taxon>
        <taxon>Pezizales</taxon>
        <taxon>Morchellaceae</taxon>
        <taxon>Morchella</taxon>
    </lineage>
</organism>
<feature type="domain" description="FHA" evidence="2">
    <location>
        <begin position="244"/>
        <end position="312"/>
    </location>
</feature>
<dbReference type="InterPro" id="IPR008984">
    <property type="entry name" value="SMAD_FHA_dom_sf"/>
</dbReference>
<dbReference type="AlphaFoldDB" id="A0A3N4KY98"/>
<protein>
    <recommendedName>
        <fullName evidence="2">FHA domain-containing protein</fullName>
    </recommendedName>
</protein>
<dbReference type="Gene3D" id="2.60.200.20">
    <property type="match status" value="1"/>
</dbReference>
<evidence type="ECO:0000313" key="4">
    <source>
        <dbReference type="Proteomes" id="UP000277580"/>
    </source>
</evidence>
<dbReference type="EMBL" id="ML119113">
    <property type="protein sequence ID" value="RPB15516.1"/>
    <property type="molecule type" value="Genomic_DNA"/>
</dbReference>
<dbReference type="PROSITE" id="PS50006">
    <property type="entry name" value="FHA_DOMAIN"/>
    <property type="match status" value="1"/>
</dbReference>
<dbReference type="STRING" id="1392247.A0A3N4KY98"/>
<proteinExistence type="predicted"/>
<dbReference type="OrthoDB" id="5366868at2759"/>
<feature type="region of interest" description="Disordered" evidence="1">
    <location>
        <begin position="141"/>
        <end position="161"/>
    </location>
</feature>